<dbReference type="InterPro" id="IPR000048">
    <property type="entry name" value="IQ_motif_EF-hand-BS"/>
</dbReference>
<dbReference type="CDD" id="cd23767">
    <property type="entry name" value="IQCD"/>
    <property type="match status" value="1"/>
</dbReference>
<organism evidence="4">
    <name type="scientific">Nicotiana tabacum</name>
    <name type="common">Common tobacco</name>
    <dbReference type="NCBI Taxonomy" id="4097"/>
    <lineage>
        <taxon>Eukaryota</taxon>
        <taxon>Viridiplantae</taxon>
        <taxon>Streptophyta</taxon>
        <taxon>Embryophyta</taxon>
        <taxon>Tracheophyta</taxon>
        <taxon>Spermatophyta</taxon>
        <taxon>Magnoliopsida</taxon>
        <taxon>eudicotyledons</taxon>
        <taxon>Gunneridae</taxon>
        <taxon>Pentapetalae</taxon>
        <taxon>asterids</taxon>
        <taxon>lamiids</taxon>
        <taxon>Solanales</taxon>
        <taxon>Solanaceae</taxon>
        <taxon>Nicotianoideae</taxon>
        <taxon>Nicotianeae</taxon>
        <taxon>Nicotiana</taxon>
    </lineage>
</organism>
<keyword evidence="1" id="KW-0112">Calmodulin-binding</keyword>
<evidence type="ECO:0000313" key="4">
    <source>
        <dbReference type="RefSeq" id="XP_016464775.1"/>
    </source>
</evidence>
<protein>
    <recommendedName>
        <fullName evidence="5">Protein IQ-DOMAIN 1-like</fullName>
    </recommendedName>
</protein>
<dbReference type="OrthoDB" id="1298402at2759"/>
<dbReference type="SMART" id="SM00015">
    <property type="entry name" value="IQ"/>
    <property type="match status" value="2"/>
</dbReference>
<dbReference type="Gene3D" id="1.20.5.190">
    <property type="match status" value="1"/>
</dbReference>
<dbReference type="GO" id="GO:0005516">
    <property type="term" value="F:calmodulin binding"/>
    <property type="evidence" value="ECO:0007669"/>
    <property type="project" value="UniProtKB-KW"/>
</dbReference>
<evidence type="ECO:0000256" key="1">
    <source>
        <dbReference type="ARBA" id="ARBA00022860"/>
    </source>
</evidence>
<evidence type="ECO:0000256" key="3">
    <source>
        <dbReference type="ARBA" id="ARBA00045534"/>
    </source>
</evidence>
<dbReference type="PANTHER" id="PTHR32295">
    <property type="entry name" value="IQ-DOMAIN 5-RELATED"/>
    <property type="match status" value="1"/>
</dbReference>
<dbReference type="KEGG" id="nta:107787688"/>
<comment type="similarity">
    <text evidence="2">Belongs to the IQD family.</text>
</comment>
<dbReference type="AlphaFoldDB" id="A0A1S3ZJT5"/>
<dbReference type="PROSITE" id="PS50096">
    <property type="entry name" value="IQ"/>
    <property type="match status" value="2"/>
</dbReference>
<dbReference type="InterPro" id="IPR027417">
    <property type="entry name" value="P-loop_NTPase"/>
</dbReference>
<dbReference type="RefSeq" id="XP_016464775.1">
    <property type="nucleotide sequence ID" value="XM_016609289.1"/>
</dbReference>
<dbReference type="Pfam" id="PF00612">
    <property type="entry name" value="IQ"/>
    <property type="match status" value="2"/>
</dbReference>
<reference evidence="4" key="1">
    <citation type="submission" date="2025-08" db="UniProtKB">
        <authorList>
            <consortium name="RefSeq"/>
        </authorList>
    </citation>
    <scope>IDENTIFICATION</scope>
</reference>
<comment type="function">
    <text evidence="3">May be involved in cooperative interactions with calmodulins or calmodulin-like proteins. Recruits calmodulin proteins to microtubules, thus being a potential scaffold in cellular signaling and trafficking. May associate with nucleic acids and regulate gene expression at the transcriptional or post-transcriptional level.</text>
</comment>
<proteinExistence type="inferred from homology"/>
<dbReference type="PaxDb" id="4097-A0A1S3ZJT5"/>
<dbReference type="SUPFAM" id="SSF52540">
    <property type="entry name" value="P-loop containing nucleoside triphosphate hydrolases"/>
    <property type="match status" value="1"/>
</dbReference>
<dbReference type="STRING" id="4097.A0A1S3ZJT5"/>
<dbReference type="PANTHER" id="PTHR32295:SF188">
    <property type="entry name" value="PROTEIN IQ-DOMAIN 14-LIKE"/>
    <property type="match status" value="1"/>
</dbReference>
<name>A0A1S3ZJT5_TOBAC</name>
<gene>
    <name evidence="4" type="primary">LOC107787688</name>
</gene>
<evidence type="ECO:0000256" key="2">
    <source>
        <dbReference type="ARBA" id="ARBA00024341"/>
    </source>
</evidence>
<sequence length="216" mass="24363">MESYRSKNDYYQQHYDHQPLNAAHISYYSTLLTSFRGGNDVGLDPTKHAIARTEATAIKAAAAVAKLTSSGRFMTTTSSVTCVSRTGAASRNREEQAAILIQSHFRTYLARRALRALKGLVKLQAVVRGHIVRKQSADMLRRTRALVNLDPATPEKLEHAVRHRNMKHVETFMLKNQAPKSNIKATDAEELYMIHTDCSRIDARSRKHKGSLQKLY</sequence>
<accession>A0A1S3ZJT5</accession>
<evidence type="ECO:0008006" key="5">
    <source>
        <dbReference type="Google" id="ProtNLM"/>
    </source>
</evidence>